<evidence type="ECO:0000313" key="2">
    <source>
        <dbReference type="EMBL" id="CAK9063492.1"/>
    </source>
</evidence>
<dbReference type="Proteomes" id="UP001642484">
    <property type="component" value="Unassembled WGS sequence"/>
</dbReference>
<organism evidence="2 3">
    <name type="scientific">Durusdinium trenchii</name>
    <dbReference type="NCBI Taxonomy" id="1381693"/>
    <lineage>
        <taxon>Eukaryota</taxon>
        <taxon>Sar</taxon>
        <taxon>Alveolata</taxon>
        <taxon>Dinophyceae</taxon>
        <taxon>Suessiales</taxon>
        <taxon>Symbiodiniaceae</taxon>
        <taxon>Durusdinium</taxon>
    </lineage>
</organism>
<evidence type="ECO:0000256" key="1">
    <source>
        <dbReference type="SAM" id="SignalP"/>
    </source>
</evidence>
<name>A0ABP0NI88_9DINO</name>
<keyword evidence="3" id="KW-1185">Reference proteome</keyword>
<protein>
    <submittedName>
        <fullName evidence="2">Uncharacterized protein</fullName>
    </submittedName>
</protein>
<evidence type="ECO:0000313" key="3">
    <source>
        <dbReference type="Proteomes" id="UP001642484"/>
    </source>
</evidence>
<dbReference type="EMBL" id="CAXAMN010021802">
    <property type="protein sequence ID" value="CAK9063492.1"/>
    <property type="molecule type" value="Genomic_DNA"/>
</dbReference>
<feature type="signal peptide" evidence="1">
    <location>
        <begin position="1"/>
        <end position="22"/>
    </location>
</feature>
<accession>A0ABP0NI88</accession>
<feature type="chain" id="PRO_5045746010" evidence="1">
    <location>
        <begin position="23"/>
        <end position="167"/>
    </location>
</feature>
<sequence length="167" mass="17615">MLSHRCHALVAFQWLFLDGVLGETSGDCPCCSKCGCDCGASCPGYKAPGCAGAPDCLESSVWGNTRYTEEMWCGQPHVAAGLTDCACCAECGCSCGNTCPGYKAYGCAGASNCELNAVGGNTAFTEKEWCSHGLPGEHLFAKPAEVMAEARERLRMTLNSMVWPKGF</sequence>
<comment type="caution">
    <text evidence="2">The sequence shown here is derived from an EMBL/GenBank/DDBJ whole genome shotgun (WGS) entry which is preliminary data.</text>
</comment>
<gene>
    <name evidence="2" type="ORF">CCMP2556_LOCUS31208</name>
</gene>
<proteinExistence type="predicted"/>
<keyword evidence="1" id="KW-0732">Signal</keyword>
<reference evidence="2 3" key="1">
    <citation type="submission" date="2024-02" db="EMBL/GenBank/DDBJ databases">
        <authorList>
            <person name="Chen Y."/>
            <person name="Shah S."/>
            <person name="Dougan E. K."/>
            <person name="Thang M."/>
            <person name="Chan C."/>
        </authorList>
    </citation>
    <scope>NUCLEOTIDE SEQUENCE [LARGE SCALE GENOMIC DNA]</scope>
</reference>